<keyword evidence="3" id="KW-1185">Reference proteome</keyword>
<dbReference type="Proteomes" id="UP000323161">
    <property type="component" value="Unassembled WGS sequence"/>
</dbReference>
<name>A0A5B0VDN7_9GAMM</name>
<dbReference type="RefSeq" id="WP_149600770.1">
    <property type="nucleotide sequence ID" value="NZ_VTUU01000006.1"/>
</dbReference>
<dbReference type="AlphaFoldDB" id="A0A5B0VDN7"/>
<keyword evidence="1" id="KW-0472">Membrane</keyword>
<comment type="caution">
    <text evidence="2">The sequence shown here is derived from an EMBL/GenBank/DDBJ whole genome shotgun (WGS) entry which is preliminary data.</text>
</comment>
<evidence type="ECO:0000313" key="3">
    <source>
        <dbReference type="Proteomes" id="UP000323161"/>
    </source>
</evidence>
<proteinExistence type="predicted"/>
<reference evidence="2 3" key="1">
    <citation type="submission" date="2019-08" db="EMBL/GenBank/DDBJ databases">
        <title>Marinobacter ZYF650 sp. nov., a marine bacterium isolated from seawater of the Mariana trench.</title>
        <authorList>
            <person name="Ahmad W."/>
        </authorList>
    </citation>
    <scope>NUCLEOTIDE SEQUENCE [LARGE SCALE GENOMIC DNA]</scope>
    <source>
        <strain evidence="2 3">ZYF650</strain>
    </source>
</reference>
<evidence type="ECO:0000313" key="2">
    <source>
        <dbReference type="EMBL" id="KAA1172810.1"/>
    </source>
</evidence>
<gene>
    <name evidence="2" type="ORF">FWJ25_13435</name>
</gene>
<keyword evidence="1" id="KW-0812">Transmembrane</keyword>
<organism evidence="2 3">
    <name type="scientific">Marinobacter salinexigens</name>
    <dbReference type="NCBI Taxonomy" id="2919747"/>
    <lineage>
        <taxon>Bacteria</taxon>
        <taxon>Pseudomonadati</taxon>
        <taxon>Pseudomonadota</taxon>
        <taxon>Gammaproteobacteria</taxon>
        <taxon>Pseudomonadales</taxon>
        <taxon>Marinobacteraceae</taxon>
        <taxon>Marinobacter</taxon>
    </lineage>
</organism>
<keyword evidence="1" id="KW-1133">Transmembrane helix</keyword>
<sequence length="251" mass="27291">MANSTEKTVIQALLKKQPPELCGQPLFSGFESEDAILAAFVERGLNPEQEQAVKEALSTNPLLRQQWQSVREARARQPAVGRTWLKPGLALGGVGMVASLALVVVMVWTGKEPEPQLAAKREVRALANVASAPDYAAQPVPLSTWTAFLRVYAGEQSPATPMDKSAQLFAELAEHLRTLESGVCRDGSKPDAEDMMPAQSPWALLAKRFNSELGPLTPKNDADWCQLGSVLKQKAQQALIENDNQSPVPRD</sequence>
<dbReference type="EMBL" id="VTUU01000006">
    <property type="protein sequence ID" value="KAA1172810.1"/>
    <property type="molecule type" value="Genomic_DNA"/>
</dbReference>
<accession>A0A5B0VDN7</accession>
<feature type="transmembrane region" description="Helical" evidence="1">
    <location>
        <begin position="84"/>
        <end position="108"/>
    </location>
</feature>
<protein>
    <submittedName>
        <fullName evidence="2">Uncharacterized protein</fullName>
    </submittedName>
</protein>
<evidence type="ECO:0000256" key="1">
    <source>
        <dbReference type="SAM" id="Phobius"/>
    </source>
</evidence>